<keyword evidence="3" id="KW-1185">Reference proteome</keyword>
<keyword evidence="1" id="KW-0472">Membrane</keyword>
<evidence type="ECO:0000313" key="2">
    <source>
        <dbReference type="EMBL" id="QFU75102.1"/>
    </source>
</evidence>
<gene>
    <name evidence="2" type="ORF">EY643_05260</name>
</gene>
<organism evidence="2 3">
    <name type="scientific">Halioglobus maricola</name>
    <dbReference type="NCBI Taxonomy" id="2601894"/>
    <lineage>
        <taxon>Bacteria</taxon>
        <taxon>Pseudomonadati</taxon>
        <taxon>Pseudomonadota</taxon>
        <taxon>Gammaproteobacteria</taxon>
        <taxon>Cellvibrionales</taxon>
        <taxon>Halieaceae</taxon>
        <taxon>Halioglobus</taxon>
    </lineage>
</organism>
<dbReference type="EMBL" id="CP036422">
    <property type="protein sequence ID" value="QFU75102.1"/>
    <property type="molecule type" value="Genomic_DNA"/>
</dbReference>
<keyword evidence="1" id="KW-1133">Transmembrane helix</keyword>
<dbReference type="AlphaFoldDB" id="A0A5P9NH49"/>
<dbReference type="KEGG" id="halc:EY643_05260"/>
<reference evidence="2 3" key="1">
    <citation type="submission" date="2019-02" db="EMBL/GenBank/DDBJ databases">
        <authorList>
            <person name="Li S.-H."/>
        </authorList>
    </citation>
    <scope>NUCLEOTIDE SEQUENCE [LARGE SCALE GENOMIC DNA]</scope>
    <source>
        <strain evidence="2 3">IMCC14385</strain>
    </source>
</reference>
<keyword evidence="1" id="KW-0812">Transmembrane</keyword>
<dbReference type="Proteomes" id="UP000326287">
    <property type="component" value="Chromosome"/>
</dbReference>
<dbReference type="OrthoDB" id="9815686at2"/>
<protein>
    <submittedName>
        <fullName evidence="2">DUF2306 domain-containing protein</fullName>
    </submittedName>
</protein>
<feature type="transmembrane region" description="Helical" evidence="1">
    <location>
        <begin position="100"/>
        <end position="123"/>
    </location>
</feature>
<feature type="transmembrane region" description="Helical" evidence="1">
    <location>
        <begin position="6"/>
        <end position="26"/>
    </location>
</feature>
<accession>A0A5P9NH49</accession>
<feature type="transmembrane region" description="Helical" evidence="1">
    <location>
        <begin position="38"/>
        <end position="56"/>
    </location>
</feature>
<name>A0A5P9NH49_9GAMM</name>
<proteinExistence type="predicted"/>
<dbReference type="RefSeq" id="WP_152661208.1">
    <property type="nucleotide sequence ID" value="NZ_CP036422.1"/>
</dbReference>
<feature type="transmembrane region" description="Helical" evidence="1">
    <location>
        <begin position="68"/>
        <end position="88"/>
    </location>
</feature>
<evidence type="ECO:0000313" key="3">
    <source>
        <dbReference type="Proteomes" id="UP000326287"/>
    </source>
</evidence>
<dbReference type="Pfam" id="PF10067">
    <property type="entry name" value="DUF2306"/>
    <property type="match status" value="1"/>
</dbReference>
<dbReference type="InterPro" id="IPR018750">
    <property type="entry name" value="DUF2306_membrane"/>
</dbReference>
<sequence length="128" mass="14549">MHYENLMFFHLGTVIPCFFIGAFLLLRPKGGMVHRSLGKIYMSLMMITATTTLFMANKVGPTFLGHFGYIHLFSFLTIWSVPTALFAIRQGNVKRHQRIMWSLYIGAILIAGGFTFVPGRYMYGLIFG</sequence>
<evidence type="ECO:0000256" key="1">
    <source>
        <dbReference type="SAM" id="Phobius"/>
    </source>
</evidence>